<evidence type="ECO:0000259" key="4">
    <source>
        <dbReference type="SMART" id="SM00382"/>
    </source>
</evidence>
<dbReference type="SMART" id="SM00382">
    <property type="entry name" value="AAA"/>
    <property type="match status" value="1"/>
</dbReference>
<dbReference type="EMBL" id="CP063164">
    <property type="protein sequence ID" value="QOR61231.1"/>
    <property type="molecule type" value="Genomic_DNA"/>
</dbReference>
<keyword evidence="3" id="KW-0143">Chaperone</keyword>
<evidence type="ECO:0000256" key="1">
    <source>
        <dbReference type="ARBA" id="ARBA00022741"/>
    </source>
</evidence>
<dbReference type="Gene3D" id="3.40.50.300">
    <property type="entry name" value="P-loop containing nucleotide triphosphate hydrolases"/>
    <property type="match status" value="1"/>
</dbReference>
<evidence type="ECO:0000256" key="2">
    <source>
        <dbReference type="ARBA" id="ARBA00022840"/>
    </source>
</evidence>
<reference evidence="5 6" key="1">
    <citation type="submission" date="2020-10" db="EMBL/GenBank/DDBJ databases">
        <title>The genome of sulfurovum sp.</title>
        <authorList>
            <person name="Xie S."/>
            <person name="Shao Z."/>
            <person name="Jiang L."/>
        </authorList>
    </citation>
    <scope>NUCLEOTIDE SEQUENCE [LARGE SCALE GENOMIC DNA]</scope>
    <source>
        <strain evidence="5 6">ST-419</strain>
    </source>
</reference>
<keyword evidence="1" id="KW-0547">Nucleotide-binding</keyword>
<dbReference type="InterPro" id="IPR003593">
    <property type="entry name" value="AAA+_ATPase"/>
</dbReference>
<dbReference type="InterPro" id="IPR027417">
    <property type="entry name" value="P-loop_NTPase"/>
</dbReference>
<dbReference type="InterPro" id="IPR003959">
    <property type="entry name" value="ATPase_AAA_core"/>
</dbReference>
<evidence type="ECO:0000313" key="5">
    <source>
        <dbReference type="EMBL" id="QOR61231.1"/>
    </source>
</evidence>
<dbReference type="KEGG" id="sinu:IMZ28_07155"/>
<evidence type="ECO:0000256" key="3">
    <source>
        <dbReference type="ARBA" id="ARBA00023186"/>
    </source>
</evidence>
<keyword evidence="2" id="KW-0067">ATP-binding</keyword>
<organism evidence="5 6">
    <name type="scientific">Sulfurovum indicum</name>
    <dbReference type="NCBI Taxonomy" id="2779528"/>
    <lineage>
        <taxon>Bacteria</taxon>
        <taxon>Pseudomonadati</taxon>
        <taxon>Campylobacterota</taxon>
        <taxon>Epsilonproteobacteria</taxon>
        <taxon>Campylobacterales</taxon>
        <taxon>Sulfurovaceae</taxon>
        <taxon>Sulfurovum</taxon>
    </lineage>
</organism>
<proteinExistence type="predicted"/>
<dbReference type="SUPFAM" id="SSF52540">
    <property type="entry name" value="P-loop containing nucleoside triphosphate hydrolases"/>
    <property type="match status" value="1"/>
</dbReference>
<dbReference type="Proteomes" id="UP000595074">
    <property type="component" value="Chromosome"/>
</dbReference>
<dbReference type="PANTHER" id="PTHR48102:SF7">
    <property type="entry name" value="ATP-DEPENDENT CLP PROTEASE ATP-BINDING SUBUNIT CLPX-LIKE, MITOCHONDRIAL"/>
    <property type="match status" value="1"/>
</dbReference>
<dbReference type="GO" id="GO:0051603">
    <property type="term" value="P:proteolysis involved in protein catabolic process"/>
    <property type="evidence" value="ECO:0007669"/>
    <property type="project" value="TreeGrafter"/>
</dbReference>
<dbReference type="RefSeq" id="WP_197547904.1">
    <property type="nucleotide sequence ID" value="NZ_CP063164.1"/>
</dbReference>
<dbReference type="InterPro" id="IPR050052">
    <property type="entry name" value="ATP-dep_Clp_protease_ClpX"/>
</dbReference>
<evidence type="ECO:0000313" key="6">
    <source>
        <dbReference type="Proteomes" id="UP000595074"/>
    </source>
</evidence>
<accession>A0A7M1S2I3</accession>
<dbReference type="GO" id="GO:0016887">
    <property type="term" value="F:ATP hydrolysis activity"/>
    <property type="evidence" value="ECO:0007669"/>
    <property type="project" value="InterPro"/>
</dbReference>
<dbReference type="GO" id="GO:0005524">
    <property type="term" value="F:ATP binding"/>
    <property type="evidence" value="ECO:0007669"/>
    <property type="project" value="UniProtKB-KW"/>
</dbReference>
<dbReference type="Pfam" id="PF10431">
    <property type="entry name" value="ClpB_D2-small"/>
    <property type="match status" value="1"/>
</dbReference>
<dbReference type="AlphaFoldDB" id="A0A7M1S2I3"/>
<dbReference type="Pfam" id="PF07724">
    <property type="entry name" value="AAA_2"/>
    <property type="match status" value="1"/>
</dbReference>
<keyword evidence="6" id="KW-1185">Reference proteome</keyword>
<dbReference type="PANTHER" id="PTHR48102">
    <property type="entry name" value="ATP-DEPENDENT CLP PROTEASE ATP-BINDING SUBUNIT CLPX-LIKE, MITOCHONDRIAL-RELATED"/>
    <property type="match status" value="1"/>
</dbReference>
<protein>
    <submittedName>
        <fullName evidence="5">AAA family ATPase</fullName>
    </submittedName>
</protein>
<sequence>MSLHNDKIKKSDTKWMNAFENTVWSKLKRKQKRKLCKRFGLLYMKDTTLDMLTEQIEVPALPLAFCIAAMHKLKQWDVKLLQSNPYKQLWIEKLTYDQDRWGIRRTHTHTYGIYENTPLSYEQQHYLEQLLKSSVSLDKSNKIDVLTSTETLSEFQLSMLIETFESEMNTFALQYMSDSDKNIKKLVQKAEEEWLEIEQNLSYYVSGKNHPEIILDKQKNLVPRSIRSHIEKTIKGQEDAVKKIASLLYYQQKIYRSHTHKKKIPFEPLDPVLISGSTGSGKSFLLEVSCNMTGLPYIHADCSTLVSEGIRGYTLNDMLKDLLRKTHYRQKEAEAAVVIFDEVDKLLTHHDGQAILYQLLRIVEGADVSISKSYGEEKEFSKISTISTRKMLFFFAGSFQGVIEEKKNRTGFIRPVDSTTEKPLQSNEIEKTELPKELLGRINDIIILNRLSREDYREILLESKHSPLKKYQKMLLLNDRHLELSPEQIEEILDQAEQSPYGARSLNKIIKNYFEKALYEAPDPQ</sequence>
<gene>
    <name evidence="5" type="ORF">IMZ28_07155</name>
</gene>
<dbReference type="InterPro" id="IPR019489">
    <property type="entry name" value="Clp_ATPase_C"/>
</dbReference>
<name>A0A7M1S2I3_9BACT</name>
<dbReference type="Gene3D" id="1.10.8.60">
    <property type="match status" value="1"/>
</dbReference>
<feature type="domain" description="AAA+ ATPase" evidence="4">
    <location>
        <begin position="268"/>
        <end position="452"/>
    </location>
</feature>